<sequence>MDKHDIRRVEKPKVYTPYKRHRTHVLRYKGSVIKSAIIPAIVVAAVAAVLVCYSPIEPTPPTT</sequence>
<proteinExistence type="predicted"/>
<protein>
    <submittedName>
        <fullName evidence="1">107_t:CDS:1</fullName>
    </submittedName>
</protein>
<evidence type="ECO:0000313" key="1">
    <source>
        <dbReference type="EMBL" id="CAG8718252.1"/>
    </source>
</evidence>
<gene>
    <name evidence="1" type="ORF">ACOLOM_LOCUS11009</name>
</gene>
<keyword evidence="2" id="KW-1185">Reference proteome</keyword>
<name>A0ACA9PT04_9GLOM</name>
<reference evidence="1" key="1">
    <citation type="submission" date="2021-06" db="EMBL/GenBank/DDBJ databases">
        <authorList>
            <person name="Kallberg Y."/>
            <person name="Tangrot J."/>
            <person name="Rosling A."/>
        </authorList>
    </citation>
    <scope>NUCLEOTIDE SEQUENCE</scope>
    <source>
        <strain evidence="1">CL356</strain>
    </source>
</reference>
<dbReference type="Proteomes" id="UP000789525">
    <property type="component" value="Unassembled WGS sequence"/>
</dbReference>
<feature type="non-terminal residue" evidence="1">
    <location>
        <position position="63"/>
    </location>
</feature>
<evidence type="ECO:0000313" key="2">
    <source>
        <dbReference type="Proteomes" id="UP000789525"/>
    </source>
</evidence>
<dbReference type="EMBL" id="CAJVPT010037735">
    <property type="protein sequence ID" value="CAG8718252.1"/>
    <property type="molecule type" value="Genomic_DNA"/>
</dbReference>
<organism evidence="1 2">
    <name type="scientific">Acaulospora colombiana</name>
    <dbReference type="NCBI Taxonomy" id="27376"/>
    <lineage>
        <taxon>Eukaryota</taxon>
        <taxon>Fungi</taxon>
        <taxon>Fungi incertae sedis</taxon>
        <taxon>Mucoromycota</taxon>
        <taxon>Glomeromycotina</taxon>
        <taxon>Glomeromycetes</taxon>
        <taxon>Diversisporales</taxon>
        <taxon>Acaulosporaceae</taxon>
        <taxon>Acaulospora</taxon>
    </lineage>
</organism>
<comment type="caution">
    <text evidence="1">The sequence shown here is derived from an EMBL/GenBank/DDBJ whole genome shotgun (WGS) entry which is preliminary data.</text>
</comment>
<accession>A0ACA9PT04</accession>